<sequence>MAPTGSVSPSRAMVSRHCAHWPRASMPTGATPAPPLFGPVGVHIPTGARVVFLPSVPFPLPRPAHAALWTNSRSTFPKRCRRPRPAAAASG</sequence>
<gene>
    <name evidence="1" type="ORF">BU14_0120s0024</name>
</gene>
<dbReference type="AlphaFoldDB" id="A0A1X6PB74"/>
<dbReference type="EMBL" id="KV918820">
    <property type="protein sequence ID" value="OSX78141.1"/>
    <property type="molecule type" value="Genomic_DNA"/>
</dbReference>
<proteinExistence type="predicted"/>
<organism evidence="1 2">
    <name type="scientific">Porphyra umbilicalis</name>
    <name type="common">Purple laver</name>
    <name type="synonym">Red alga</name>
    <dbReference type="NCBI Taxonomy" id="2786"/>
    <lineage>
        <taxon>Eukaryota</taxon>
        <taxon>Rhodophyta</taxon>
        <taxon>Bangiophyceae</taxon>
        <taxon>Bangiales</taxon>
        <taxon>Bangiaceae</taxon>
        <taxon>Porphyra</taxon>
    </lineage>
</organism>
<reference evidence="1 2" key="1">
    <citation type="submission" date="2017-03" db="EMBL/GenBank/DDBJ databases">
        <title>WGS assembly of Porphyra umbilicalis.</title>
        <authorList>
            <person name="Brawley S.H."/>
            <person name="Blouin N.A."/>
            <person name="Ficko-Blean E."/>
            <person name="Wheeler G.L."/>
            <person name="Lohr M."/>
            <person name="Goodson H.V."/>
            <person name="Jenkins J.W."/>
            <person name="Blaby-Haas C.E."/>
            <person name="Helliwell K.E."/>
            <person name="Chan C."/>
            <person name="Marriage T."/>
            <person name="Bhattacharya D."/>
            <person name="Klein A.S."/>
            <person name="Badis Y."/>
            <person name="Brodie J."/>
            <person name="Cao Y."/>
            <person name="Collen J."/>
            <person name="Dittami S.M."/>
            <person name="Gachon C.M."/>
            <person name="Green B.R."/>
            <person name="Karpowicz S."/>
            <person name="Kim J.W."/>
            <person name="Kudahl U."/>
            <person name="Lin S."/>
            <person name="Michel G."/>
            <person name="Mittag M."/>
            <person name="Olson B.J."/>
            <person name="Pangilinan J."/>
            <person name="Peng Y."/>
            <person name="Qiu H."/>
            <person name="Shu S."/>
            <person name="Singer J.T."/>
            <person name="Smith A.G."/>
            <person name="Sprecher B.N."/>
            <person name="Wagner V."/>
            <person name="Wang W."/>
            <person name="Wang Z.-Y."/>
            <person name="Yan J."/>
            <person name="Yarish C."/>
            <person name="Zoeuner-Riek S."/>
            <person name="Zhuang Y."/>
            <person name="Zou Y."/>
            <person name="Lindquist E.A."/>
            <person name="Grimwood J."/>
            <person name="Barry K."/>
            <person name="Rokhsar D.S."/>
            <person name="Schmutz J."/>
            <person name="Stiller J.W."/>
            <person name="Grossman A.R."/>
            <person name="Prochnik S.E."/>
        </authorList>
    </citation>
    <scope>NUCLEOTIDE SEQUENCE [LARGE SCALE GENOMIC DNA]</scope>
    <source>
        <strain evidence="1">4086291</strain>
    </source>
</reference>
<keyword evidence="2" id="KW-1185">Reference proteome</keyword>
<name>A0A1X6PB74_PORUM</name>
<evidence type="ECO:0000313" key="2">
    <source>
        <dbReference type="Proteomes" id="UP000218209"/>
    </source>
</evidence>
<protein>
    <submittedName>
        <fullName evidence="1">Uncharacterized protein</fullName>
    </submittedName>
</protein>
<accession>A0A1X6PB74</accession>
<evidence type="ECO:0000313" key="1">
    <source>
        <dbReference type="EMBL" id="OSX78141.1"/>
    </source>
</evidence>
<dbReference type="Proteomes" id="UP000218209">
    <property type="component" value="Unassembled WGS sequence"/>
</dbReference>